<dbReference type="Gene3D" id="3.40.50.2300">
    <property type="match status" value="1"/>
</dbReference>
<keyword evidence="9" id="KW-0805">Transcription regulation</keyword>
<keyword evidence="11" id="KW-0804">Transcription</keyword>
<keyword evidence="7" id="KW-0067">ATP-binding</keyword>
<dbReference type="InterPro" id="IPR018060">
    <property type="entry name" value="HTH_AraC"/>
</dbReference>
<evidence type="ECO:0000256" key="4">
    <source>
        <dbReference type="ARBA" id="ARBA00022679"/>
    </source>
</evidence>
<dbReference type="SUPFAM" id="SSF52172">
    <property type="entry name" value="CheY-like"/>
    <property type="match status" value="1"/>
</dbReference>
<dbReference type="InterPro" id="IPR001789">
    <property type="entry name" value="Sig_transdc_resp-reg_receiver"/>
</dbReference>
<evidence type="ECO:0000256" key="10">
    <source>
        <dbReference type="ARBA" id="ARBA00023125"/>
    </source>
</evidence>
<dbReference type="PROSITE" id="PS00041">
    <property type="entry name" value="HTH_ARAC_FAMILY_1"/>
    <property type="match status" value="1"/>
</dbReference>
<dbReference type="Gene3D" id="1.10.10.60">
    <property type="entry name" value="Homeodomain-like"/>
    <property type="match status" value="1"/>
</dbReference>
<dbReference type="GO" id="GO:0003700">
    <property type="term" value="F:DNA-binding transcription factor activity"/>
    <property type="evidence" value="ECO:0007669"/>
    <property type="project" value="InterPro"/>
</dbReference>
<evidence type="ECO:0000256" key="5">
    <source>
        <dbReference type="ARBA" id="ARBA00022741"/>
    </source>
</evidence>
<dbReference type="CDD" id="cd17574">
    <property type="entry name" value="REC_OmpR"/>
    <property type="match status" value="1"/>
</dbReference>
<dbReference type="Gene3D" id="3.30.565.10">
    <property type="entry name" value="Histidine kinase-like ATPase, C-terminal domain"/>
    <property type="match status" value="1"/>
</dbReference>
<proteinExistence type="predicted"/>
<dbReference type="Proteomes" id="UP000265926">
    <property type="component" value="Unassembled WGS sequence"/>
</dbReference>
<dbReference type="SUPFAM" id="SSF55874">
    <property type="entry name" value="ATPase domain of HSP90 chaperone/DNA topoisomerase II/histidine kinase"/>
    <property type="match status" value="1"/>
</dbReference>
<evidence type="ECO:0000313" key="16">
    <source>
        <dbReference type="EMBL" id="RIJ45770.1"/>
    </source>
</evidence>
<dbReference type="Gene3D" id="2.60.40.10">
    <property type="entry name" value="Immunoglobulins"/>
    <property type="match status" value="1"/>
</dbReference>
<dbReference type="PANTHER" id="PTHR43547">
    <property type="entry name" value="TWO-COMPONENT HISTIDINE KINASE"/>
    <property type="match status" value="1"/>
</dbReference>
<dbReference type="EMBL" id="QWGR01000020">
    <property type="protein sequence ID" value="RIJ45770.1"/>
    <property type="molecule type" value="Genomic_DNA"/>
</dbReference>
<evidence type="ECO:0000256" key="11">
    <source>
        <dbReference type="ARBA" id="ARBA00023163"/>
    </source>
</evidence>
<evidence type="ECO:0000313" key="17">
    <source>
        <dbReference type="Proteomes" id="UP000265926"/>
    </source>
</evidence>
<dbReference type="SUPFAM" id="SSF46689">
    <property type="entry name" value="Homeodomain-like"/>
    <property type="match status" value="1"/>
</dbReference>
<comment type="catalytic activity">
    <reaction evidence="1">
        <text>ATP + protein L-histidine = ADP + protein N-phospho-L-histidine.</text>
        <dbReference type="EC" id="2.7.13.3"/>
    </reaction>
</comment>
<dbReference type="InterPro" id="IPR005467">
    <property type="entry name" value="His_kinase_dom"/>
</dbReference>
<evidence type="ECO:0000256" key="9">
    <source>
        <dbReference type="ARBA" id="ARBA00023015"/>
    </source>
</evidence>
<comment type="caution">
    <text evidence="16">The sequence shown here is derived from an EMBL/GenBank/DDBJ whole genome shotgun (WGS) entry which is preliminary data.</text>
</comment>
<evidence type="ECO:0000256" key="1">
    <source>
        <dbReference type="ARBA" id="ARBA00000085"/>
    </source>
</evidence>
<dbReference type="EC" id="2.7.13.3" evidence="2"/>
<dbReference type="GO" id="GO:0043565">
    <property type="term" value="F:sequence-specific DNA binding"/>
    <property type="evidence" value="ECO:0007669"/>
    <property type="project" value="InterPro"/>
</dbReference>
<dbReference type="FunFam" id="3.30.565.10:FF:000037">
    <property type="entry name" value="Hybrid sensor histidine kinase/response regulator"/>
    <property type="match status" value="1"/>
</dbReference>
<dbReference type="SMART" id="SM00388">
    <property type="entry name" value="HisKA"/>
    <property type="match status" value="1"/>
</dbReference>
<dbReference type="InterPro" id="IPR011047">
    <property type="entry name" value="Quinoprotein_ADH-like_sf"/>
</dbReference>
<dbReference type="PROSITE" id="PS01124">
    <property type="entry name" value="HTH_ARAC_FAMILY_2"/>
    <property type="match status" value="1"/>
</dbReference>
<dbReference type="InterPro" id="IPR009057">
    <property type="entry name" value="Homeodomain-like_sf"/>
</dbReference>
<accession>A0A399SPZ4</accession>
<dbReference type="Pfam" id="PF07494">
    <property type="entry name" value="Reg_prop"/>
    <property type="match status" value="3"/>
</dbReference>
<evidence type="ECO:0000256" key="2">
    <source>
        <dbReference type="ARBA" id="ARBA00012438"/>
    </source>
</evidence>
<dbReference type="PRINTS" id="PR00344">
    <property type="entry name" value="BCTRLSENSOR"/>
</dbReference>
<dbReference type="GO" id="GO:0000155">
    <property type="term" value="F:phosphorelay sensor kinase activity"/>
    <property type="evidence" value="ECO:0007669"/>
    <property type="project" value="InterPro"/>
</dbReference>
<dbReference type="InterPro" id="IPR003594">
    <property type="entry name" value="HATPase_dom"/>
</dbReference>
<keyword evidence="17" id="KW-1185">Reference proteome</keyword>
<dbReference type="PROSITE" id="PS50110">
    <property type="entry name" value="RESPONSE_REGULATORY"/>
    <property type="match status" value="1"/>
</dbReference>
<dbReference type="SMART" id="SM00448">
    <property type="entry name" value="REC"/>
    <property type="match status" value="1"/>
</dbReference>
<dbReference type="InterPro" id="IPR036097">
    <property type="entry name" value="HisK_dim/P_sf"/>
</dbReference>
<feature type="domain" description="Histidine kinase" evidence="14">
    <location>
        <begin position="830"/>
        <end position="1043"/>
    </location>
</feature>
<dbReference type="Pfam" id="PF02518">
    <property type="entry name" value="HATPase_c"/>
    <property type="match status" value="1"/>
</dbReference>
<dbReference type="Pfam" id="PF07495">
    <property type="entry name" value="Y_Y_Y"/>
    <property type="match status" value="1"/>
</dbReference>
<sequence>MLLISKITLILLFFSLSITWGQSYNVKQVSGLQKLSQSSIRSICVDQVGYIWLGTEFGLNRYDGQTIQRYFYNNDDSLSLSGDYINSVYEDRDGRIWVSSANGLCLYNRKKDSFIRNPLRLKNKILGSVNYENETEIWFPGGDLNFYVFNKKTNEVSIKPIQLKIKSPAQFSIEKIIEYDNENLLLLIQDLGLFLYNINSGTLDHFLALEAVRLTGLEKIGDFFYVSTYNDVYKITKQGEVISTFDGINPEFKGNIFLDLRQNPDDGRIWLSSDYGGVFIVNTEFDLLQRIKAGSGANDILPENSIKKIYFAASQNVILGTVRCGAVILYSSGINHYQYNNANESGPSDKSILCLEEDRNHHIWIGTDGGGLNFFDREKDRFIAYSMPDVIIVTSMLDYSEDKLLVASYQKGLFFFDKKTKKFSDAHSLPLFKEVNKNSRQKIFKDPKDNIWISDGELLKVNLKSNTTERFNEKTHPEVFDKILPIYFSVFESSSGKLWFCSVGGLFSYSLKNDRIEDKIVISDFDRSFGNTVYSVVEDASGNLIVGTGKGLAYYNFQDNTLTRYLTDEAYNSKWFSSLYIDSKSQVWAGTNDVLLQIVSKDTLKEVSVFNSLETNGDIEYRHGAILRASDKNLYMGSNNGITYFVPEQVKKDVRDSKVTISSFKKIDNKKGGSSDSTVAIDIKNDFQAKFKYSSAIYEFKFNAFNIPFEEYTDYSYTLENYEDIWHVGKLNTATYTNLEAGDYIFRVKSTNIMGRWGTQTTDIYITILPPWYKTTWFISLVIIAITGLIIVVWRESLVRLKLKHQIELREAEQEQLKVSNQQKIQFFTNISHELKTPLTLIYTPLNQLLKKNTSEREMKMVLPTIYRNVRRMMELIDQLLQFRKAEISTLKLEACKVDCVKACEEIIDYFTYYAKIEGINIILEKEEDEMEVELDRDKFVKIMFNLITNALKNSVSGDSIIIAVSWCDDQICIEVKDTGMGISEEDQKRIFERYYQIEKKVGGTGIGLALTKHLVELHGGKISLESELGKGTVFFVVLPKKQNTTEETATAETLSAFKSTEHNLNPRDYSESDINKVTTILVVEDEPELRHFLKIHFSKDYRVFTAANGEEAFTSAVKYVPDLIVSDIMMPEMDGYQLCEKVKSDIRISHIPVVLLTAKSESEDHMEGMIAGADLYISKPFDLELLKLQISSLIKNREILKTRFGSDPHLKVEDLTHNSLDKEFMNTAINLVNENLENQDYKVSDFVSQMGMSRTLVYSKINALAGKPVKDFILHVRLQKAAKMIVSSDKPISDIAYECGFSDPSYFSTVFKRYYAQSPLKYRSVYMNTSLSSTDLE</sequence>
<evidence type="ECO:0000256" key="7">
    <source>
        <dbReference type="ARBA" id="ARBA00022840"/>
    </source>
</evidence>
<keyword evidence="8" id="KW-0902">Two-component regulatory system</keyword>
<dbReference type="SUPFAM" id="SSF63829">
    <property type="entry name" value="Calcium-dependent phosphotriesterase"/>
    <property type="match status" value="1"/>
</dbReference>
<dbReference type="CDD" id="cd00082">
    <property type="entry name" value="HisKA"/>
    <property type="match status" value="1"/>
</dbReference>
<dbReference type="SUPFAM" id="SSF50998">
    <property type="entry name" value="Quinoprotein alcohol dehydrogenase-like"/>
    <property type="match status" value="1"/>
</dbReference>
<dbReference type="GO" id="GO:0005524">
    <property type="term" value="F:ATP binding"/>
    <property type="evidence" value="ECO:0007669"/>
    <property type="project" value="UniProtKB-KW"/>
</dbReference>
<dbReference type="RefSeq" id="WP_119440116.1">
    <property type="nucleotide sequence ID" value="NZ_QWGR01000020.1"/>
</dbReference>
<reference evidence="16 17" key="1">
    <citation type="submission" date="2018-08" db="EMBL/GenBank/DDBJ databases">
        <title>Pallidiluteibacterium maritimus gen. nov., sp. nov., isolated from coastal sediment.</title>
        <authorList>
            <person name="Zhou L.Y."/>
        </authorList>
    </citation>
    <scope>NUCLEOTIDE SEQUENCE [LARGE SCALE GENOMIC DNA]</scope>
    <source>
        <strain evidence="16 17">XSD2</strain>
    </source>
</reference>
<dbReference type="Pfam" id="PF00512">
    <property type="entry name" value="HisKA"/>
    <property type="match status" value="1"/>
</dbReference>
<name>A0A399SPZ4_9BACT</name>
<dbReference type="Gene3D" id="1.10.287.130">
    <property type="match status" value="1"/>
</dbReference>
<protein>
    <recommendedName>
        <fullName evidence="2">histidine kinase</fullName>
        <ecNumber evidence="2">2.7.13.3</ecNumber>
    </recommendedName>
</protein>
<dbReference type="Pfam" id="PF00072">
    <property type="entry name" value="Response_reg"/>
    <property type="match status" value="1"/>
</dbReference>
<organism evidence="16 17">
    <name type="scientific">Maribellus luteus</name>
    <dbReference type="NCBI Taxonomy" id="2305463"/>
    <lineage>
        <taxon>Bacteria</taxon>
        <taxon>Pseudomonadati</taxon>
        <taxon>Bacteroidota</taxon>
        <taxon>Bacteroidia</taxon>
        <taxon>Marinilabiliales</taxon>
        <taxon>Prolixibacteraceae</taxon>
        <taxon>Maribellus</taxon>
    </lineage>
</organism>
<gene>
    <name evidence="16" type="ORF">D1614_21785</name>
</gene>
<dbReference type="InterPro" id="IPR011006">
    <property type="entry name" value="CheY-like_superfamily"/>
</dbReference>
<keyword evidence="10" id="KW-0238">DNA-binding</keyword>
<dbReference type="InterPro" id="IPR004358">
    <property type="entry name" value="Sig_transdc_His_kin-like_C"/>
</dbReference>
<dbReference type="PANTHER" id="PTHR43547:SF2">
    <property type="entry name" value="HYBRID SIGNAL TRANSDUCTION HISTIDINE KINASE C"/>
    <property type="match status" value="1"/>
</dbReference>
<dbReference type="InterPro" id="IPR003661">
    <property type="entry name" value="HisK_dim/P_dom"/>
</dbReference>
<dbReference type="InterPro" id="IPR013783">
    <property type="entry name" value="Ig-like_fold"/>
</dbReference>
<keyword evidence="3 12" id="KW-0597">Phosphoprotein</keyword>
<dbReference type="InterPro" id="IPR018062">
    <property type="entry name" value="HTH_AraC-typ_CS"/>
</dbReference>
<dbReference type="InterPro" id="IPR011110">
    <property type="entry name" value="Reg_prop"/>
</dbReference>
<evidence type="ECO:0000256" key="8">
    <source>
        <dbReference type="ARBA" id="ARBA00023012"/>
    </source>
</evidence>
<feature type="domain" description="Response regulatory" evidence="15">
    <location>
        <begin position="1080"/>
        <end position="1195"/>
    </location>
</feature>
<evidence type="ECO:0000259" key="13">
    <source>
        <dbReference type="PROSITE" id="PS01124"/>
    </source>
</evidence>
<dbReference type="SMART" id="SM00342">
    <property type="entry name" value="HTH_ARAC"/>
    <property type="match status" value="1"/>
</dbReference>
<evidence type="ECO:0000259" key="14">
    <source>
        <dbReference type="PROSITE" id="PS50109"/>
    </source>
</evidence>
<dbReference type="InterPro" id="IPR011123">
    <property type="entry name" value="Y_Y_Y"/>
</dbReference>
<evidence type="ECO:0000259" key="15">
    <source>
        <dbReference type="PROSITE" id="PS50110"/>
    </source>
</evidence>
<keyword evidence="5" id="KW-0547">Nucleotide-binding</keyword>
<feature type="modified residue" description="4-aspartylphosphate" evidence="12">
    <location>
        <position position="1128"/>
    </location>
</feature>
<dbReference type="Gene3D" id="2.130.10.10">
    <property type="entry name" value="YVTN repeat-like/Quinoprotein amine dehydrogenase"/>
    <property type="match status" value="2"/>
</dbReference>
<dbReference type="InterPro" id="IPR036890">
    <property type="entry name" value="HATPase_C_sf"/>
</dbReference>
<evidence type="ECO:0000256" key="6">
    <source>
        <dbReference type="ARBA" id="ARBA00022777"/>
    </source>
</evidence>
<dbReference type="Pfam" id="PF12833">
    <property type="entry name" value="HTH_18"/>
    <property type="match status" value="1"/>
</dbReference>
<keyword evidence="6" id="KW-0418">Kinase</keyword>
<dbReference type="OrthoDB" id="1116352at2"/>
<dbReference type="InterPro" id="IPR015943">
    <property type="entry name" value="WD40/YVTN_repeat-like_dom_sf"/>
</dbReference>
<keyword evidence="4" id="KW-0808">Transferase</keyword>
<dbReference type="PROSITE" id="PS50109">
    <property type="entry name" value="HIS_KIN"/>
    <property type="match status" value="1"/>
</dbReference>
<feature type="domain" description="HTH araC/xylS-type" evidence="13">
    <location>
        <begin position="1227"/>
        <end position="1326"/>
    </location>
</feature>
<evidence type="ECO:0000256" key="12">
    <source>
        <dbReference type="PROSITE-ProRule" id="PRU00169"/>
    </source>
</evidence>
<evidence type="ECO:0000256" key="3">
    <source>
        <dbReference type="ARBA" id="ARBA00022553"/>
    </source>
</evidence>
<dbReference type="SUPFAM" id="SSF47384">
    <property type="entry name" value="Homodimeric domain of signal transducing histidine kinase"/>
    <property type="match status" value="1"/>
</dbReference>
<dbReference type="SMART" id="SM00387">
    <property type="entry name" value="HATPase_c"/>
    <property type="match status" value="1"/>
</dbReference>